<reference evidence="1" key="1">
    <citation type="journal article" date="2021" name="Proc. Natl. Acad. Sci. U.S.A.">
        <title>A Catalog of Tens of Thousands of Viruses from Human Metagenomes Reveals Hidden Associations with Chronic Diseases.</title>
        <authorList>
            <person name="Tisza M.J."/>
            <person name="Buck C.B."/>
        </authorList>
    </citation>
    <scope>NUCLEOTIDE SEQUENCE</scope>
    <source>
        <strain evidence="1">CtZHD14</strain>
    </source>
</reference>
<dbReference type="EMBL" id="BK032687">
    <property type="protein sequence ID" value="DAF55183.1"/>
    <property type="molecule type" value="Genomic_DNA"/>
</dbReference>
<protein>
    <submittedName>
        <fullName evidence="1">Uncharacterized protein</fullName>
    </submittedName>
</protein>
<accession>A0A8S5SWW9</accession>
<sequence>MSMYIVTSVHKNCDNEIEMMQPIVFETLSEGVDYIEETINSNGFKLKNIKHSIKHYSHSKDEGSFAFFNMISNYAETYNYEYGHSIIFKIYRAEIDLNVDVKVNLEIF</sequence>
<organism evidence="1">
    <name type="scientific">Siphoviridae sp. ctZHD14</name>
    <dbReference type="NCBI Taxonomy" id="2827891"/>
    <lineage>
        <taxon>Viruses</taxon>
        <taxon>Duplodnaviria</taxon>
        <taxon>Heunggongvirae</taxon>
        <taxon>Uroviricota</taxon>
        <taxon>Caudoviricetes</taxon>
    </lineage>
</organism>
<name>A0A8S5SWW9_9CAUD</name>
<evidence type="ECO:0000313" key="1">
    <source>
        <dbReference type="EMBL" id="DAF55183.1"/>
    </source>
</evidence>
<proteinExistence type="predicted"/>